<dbReference type="EMBL" id="FOZM01000002">
    <property type="protein sequence ID" value="SFS19506.1"/>
    <property type="molecule type" value="Genomic_DNA"/>
</dbReference>
<gene>
    <name evidence="1" type="ORF">SAMN05444714_2215</name>
</gene>
<dbReference type="RefSeq" id="WP_131802572.1">
    <property type="nucleotide sequence ID" value="NZ_FOZM01000002.1"/>
</dbReference>
<dbReference type="AlphaFoldDB" id="A0A1I6MUV1"/>
<reference evidence="1 2" key="1">
    <citation type="submission" date="2016-10" db="EMBL/GenBank/DDBJ databases">
        <authorList>
            <person name="de Groot N.N."/>
        </authorList>
    </citation>
    <scope>NUCLEOTIDE SEQUENCE [LARGE SCALE GENOMIC DNA]</scope>
    <source>
        <strain evidence="1 2">DSM 29433</strain>
    </source>
</reference>
<evidence type="ECO:0000313" key="2">
    <source>
        <dbReference type="Proteomes" id="UP000198926"/>
    </source>
</evidence>
<sequence>MAKHILDRPTKQRDSDLAHAVLKAGKEYPHRETLALQRRTRLRQDGQKQAQFLRCAREEA</sequence>
<keyword evidence="2" id="KW-1185">Reference proteome</keyword>
<evidence type="ECO:0000313" key="1">
    <source>
        <dbReference type="EMBL" id="SFS19506.1"/>
    </source>
</evidence>
<proteinExistence type="predicted"/>
<protein>
    <submittedName>
        <fullName evidence="1">Uncharacterized protein</fullName>
    </submittedName>
</protein>
<dbReference type="Proteomes" id="UP000198926">
    <property type="component" value="Unassembled WGS sequence"/>
</dbReference>
<organism evidence="1 2">
    <name type="scientific">Yoonia litorea</name>
    <dbReference type="NCBI Taxonomy" id="1123755"/>
    <lineage>
        <taxon>Bacteria</taxon>
        <taxon>Pseudomonadati</taxon>
        <taxon>Pseudomonadota</taxon>
        <taxon>Alphaproteobacteria</taxon>
        <taxon>Rhodobacterales</taxon>
        <taxon>Paracoccaceae</taxon>
        <taxon>Yoonia</taxon>
    </lineage>
</organism>
<name>A0A1I6MUV1_9RHOB</name>
<accession>A0A1I6MUV1</accession>